<gene>
    <name evidence="2" type="ORF">POPTR_006G064500</name>
</gene>
<dbReference type="EMBL" id="CM009295">
    <property type="protein sequence ID" value="PNT30105.1"/>
    <property type="molecule type" value="Genomic_DNA"/>
</dbReference>
<reference evidence="2 3" key="1">
    <citation type="journal article" date="2006" name="Science">
        <title>The genome of black cottonwood, Populus trichocarpa (Torr. &amp; Gray).</title>
        <authorList>
            <person name="Tuskan G.A."/>
            <person name="Difazio S."/>
            <person name="Jansson S."/>
            <person name="Bohlmann J."/>
            <person name="Grigoriev I."/>
            <person name="Hellsten U."/>
            <person name="Putnam N."/>
            <person name="Ralph S."/>
            <person name="Rombauts S."/>
            <person name="Salamov A."/>
            <person name="Schein J."/>
            <person name="Sterck L."/>
            <person name="Aerts A."/>
            <person name="Bhalerao R.R."/>
            <person name="Bhalerao R.P."/>
            <person name="Blaudez D."/>
            <person name="Boerjan W."/>
            <person name="Brun A."/>
            <person name="Brunner A."/>
            <person name="Busov V."/>
            <person name="Campbell M."/>
            <person name="Carlson J."/>
            <person name="Chalot M."/>
            <person name="Chapman J."/>
            <person name="Chen G.L."/>
            <person name="Cooper D."/>
            <person name="Coutinho P.M."/>
            <person name="Couturier J."/>
            <person name="Covert S."/>
            <person name="Cronk Q."/>
            <person name="Cunningham R."/>
            <person name="Davis J."/>
            <person name="Degroeve S."/>
            <person name="Dejardin A."/>
            <person name="Depamphilis C."/>
            <person name="Detter J."/>
            <person name="Dirks B."/>
            <person name="Dubchak I."/>
            <person name="Duplessis S."/>
            <person name="Ehlting J."/>
            <person name="Ellis B."/>
            <person name="Gendler K."/>
            <person name="Goodstein D."/>
            <person name="Gribskov M."/>
            <person name="Grimwood J."/>
            <person name="Groover A."/>
            <person name="Gunter L."/>
            <person name="Hamberger B."/>
            <person name="Heinze B."/>
            <person name="Helariutta Y."/>
            <person name="Henrissat B."/>
            <person name="Holligan D."/>
            <person name="Holt R."/>
            <person name="Huang W."/>
            <person name="Islam-Faridi N."/>
            <person name="Jones S."/>
            <person name="Jones-Rhoades M."/>
            <person name="Jorgensen R."/>
            <person name="Joshi C."/>
            <person name="Kangasjarvi J."/>
            <person name="Karlsson J."/>
            <person name="Kelleher C."/>
            <person name="Kirkpatrick R."/>
            <person name="Kirst M."/>
            <person name="Kohler A."/>
            <person name="Kalluri U."/>
            <person name="Larimer F."/>
            <person name="Leebens-Mack J."/>
            <person name="Leple J.C."/>
            <person name="Locascio P."/>
            <person name="Lou Y."/>
            <person name="Lucas S."/>
            <person name="Martin F."/>
            <person name="Montanini B."/>
            <person name="Napoli C."/>
            <person name="Nelson D.R."/>
            <person name="Nelson C."/>
            <person name="Nieminen K."/>
            <person name="Nilsson O."/>
            <person name="Pereda V."/>
            <person name="Peter G."/>
            <person name="Philippe R."/>
            <person name="Pilate G."/>
            <person name="Poliakov A."/>
            <person name="Razumovskaya J."/>
            <person name="Richardson P."/>
            <person name="Rinaldi C."/>
            <person name="Ritland K."/>
            <person name="Rouze P."/>
            <person name="Ryaboy D."/>
            <person name="Schmutz J."/>
            <person name="Schrader J."/>
            <person name="Segerman B."/>
            <person name="Shin H."/>
            <person name="Siddiqui A."/>
            <person name="Sterky F."/>
            <person name="Terry A."/>
            <person name="Tsai C.J."/>
            <person name="Uberbacher E."/>
            <person name="Unneberg P."/>
            <person name="Vahala J."/>
            <person name="Wall K."/>
            <person name="Wessler S."/>
            <person name="Yang G."/>
            <person name="Yin T."/>
            <person name="Douglas C."/>
            <person name="Marra M."/>
            <person name="Sandberg G."/>
            <person name="Van de Peer Y."/>
            <person name="Rokhsar D."/>
        </authorList>
    </citation>
    <scope>NUCLEOTIDE SEQUENCE [LARGE SCALE GENOMIC DNA]</scope>
    <source>
        <strain evidence="3">cv. Nisqually</strain>
    </source>
</reference>
<sequence>MAAFNFEKLCLLLAVFLFLLFLFPLSGQHHITLLFSSFNPIKANGSTSPPASPVLHGFASTSINTSNENEAKSQKLFKKLIRVLCNAEGFRPTRDVPLRKTYIPFKGLGPVHLGQAHNSRPILAFFEGRALGYIGEVVFLEGPIR</sequence>
<organism evidence="2 3">
    <name type="scientific">Populus trichocarpa</name>
    <name type="common">Western balsam poplar</name>
    <name type="synonym">Populus balsamifera subsp. trichocarpa</name>
    <dbReference type="NCBI Taxonomy" id="3694"/>
    <lineage>
        <taxon>Eukaryota</taxon>
        <taxon>Viridiplantae</taxon>
        <taxon>Streptophyta</taxon>
        <taxon>Embryophyta</taxon>
        <taxon>Tracheophyta</taxon>
        <taxon>Spermatophyta</taxon>
        <taxon>Magnoliopsida</taxon>
        <taxon>eudicotyledons</taxon>
        <taxon>Gunneridae</taxon>
        <taxon>Pentapetalae</taxon>
        <taxon>rosids</taxon>
        <taxon>fabids</taxon>
        <taxon>Malpighiales</taxon>
        <taxon>Salicaceae</taxon>
        <taxon>Saliceae</taxon>
        <taxon>Populus</taxon>
    </lineage>
</organism>
<dbReference type="AlphaFoldDB" id="A0A2K1ZXU2"/>
<keyword evidence="1" id="KW-0732">Signal</keyword>
<dbReference type="InParanoid" id="A0A2K1ZXU2"/>
<evidence type="ECO:0000313" key="2">
    <source>
        <dbReference type="EMBL" id="PNT30105.1"/>
    </source>
</evidence>
<name>A0A2K1ZXU2_POPTR</name>
<proteinExistence type="predicted"/>
<protein>
    <submittedName>
        <fullName evidence="2">Uncharacterized protein</fullName>
    </submittedName>
</protein>
<accession>A0A2K1ZXU2</accession>
<feature type="signal peptide" evidence="1">
    <location>
        <begin position="1"/>
        <end position="27"/>
    </location>
</feature>
<keyword evidence="3" id="KW-1185">Reference proteome</keyword>
<dbReference type="Proteomes" id="UP000006729">
    <property type="component" value="Chromosome 6"/>
</dbReference>
<evidence type="ECO:0000256" key="1">
    <source>
        <dbReference type="SAM" id="SignalP"/>
    </source>
</evidence>
<dbReference type="STRING" id="3694.A0A2K1ZXU2"/>
<evidence type="ECO:0000313" key="3">
    <source>
        <dbReference type="Proteomes" id="UP000006729"/>
    </source>
</evidence>
<feature type="chain" id="PRO_5014385891" evidence="1">
    <location>
        <begin position="28"/>
        <end position="145"/>
    </location>
</feature>